<dbReference type="AlphaFoldDB" id="A0A212LXX2"/>
<organism evidence="1">
    <name type="scientific">uncultured Sporomusa sp</name>
    <dbReference type="NCBI Taxonomy" id="307249"/>
    <lineage>
        <taxon>Bacteria</taxon>
        <taxon>Bacillati</taxon>
        <taxon>Bacillota</taxon>
        <taxon>Negativicutes</taxon>
        <taxon>Selenomonadales</taxon>
        <taxon>Sporomusaceae</taxon>
        <taxon>Sporomusa</taxon>
        <taxon>environmental samples</taxon>
    </lineage>
</organism>
<dbReference type="InterPro" id="IPR047729">
    <property type="entry name" value="Sce7726-like"/>
</dbReference>
<dbReference type="RefSeq" id="WP_288185050.1">
    <property type="nucleotide sequence ID" value="NZ_LT608335.1"/>
</dbReference>
<name>A0A212LXX2_9FIRM</name>
<dbReference type="NCBIfam" id="NF033832">
    <property type="entry name" value="sce7726_fam"/>
    <property type="match status" value="1"/>
</dbReference>
<dbReference type="EMBL" id="FMJE01000005">
    <property type="protein sequence ID" value="SCM82371.1"/>
    <property type="molecule type" value="Genomic_DNA"/>
</dbReference>
<proteinExistence type="predicted"/>
<reference evidence="1" key="1">
    <citation type="submission" date="2016-08" db="EMBL/GenBank/DDBJ databases">
        <authorList>
            <person name="Seilhamer J.J."/>
        </authorList>
    </citation>
    <scope>NUCLEOTIDE SEQUENCE</scope>
    <source>
        <strain evidence="1">86</strain>
    </source>
</reference>
<protein>
    <recommendedName>
        <fullName evidence="2">Phage-related protein</fullName>
    </recommendedName>
</protein>
<gene>
    <name evidence="1" type="ORF">KL86SPO_50142</name>
</gene>
<sequence length="204" mass="24118">MLLRDIDIREALRDELSVQFTSSHSIIVDELRICWGDTRVDIAVVNCSLHGYEIKSDRDTLERLPRQAELYNKIFDTVTIVCSQRWVEKVKDKIPDWWGILIPRIDENDQSTINFERERQALPNPHVDLRSLVELTWKDEALAILAKHGLDRGVRSKPRWDIWDRMVDKMDPEELKYAVRECLKSRQGWRTPDSLRRLGVDLRQ</sequence>
<accession>A0A212LXX2</accession>
<evidence type="ECO:0000313" key="1">
    <source>
        <dbReference type="EMBL" id="SCM82371.1"/>
    </source>
</evidence>
<evidence type="ECO:0008006" key="2">
    <source>
        <dbReference type="Google" id="ProtNLM"/>
    </source>
</evidence>